<dbReference type="AlphaFoldDB" id="A0A3A8AAE7"/>
<dbReference type="Proteomes" id="UP000246132">
    <property type="component" value="Unassembled WGS sequence"/>
</dbReference>
<evidence type="ECO:0000313" key="2">
    <source>
        <dbReference type="EMBL" id="RKF07292.1"/>
    </source>
</evidence>
<name>A0A3A8AAE7_9HYPH</name>
<dbReference type="PROSITE" id="PS50943">
    <property type="entry name" value="HTH_CROC1"/>
    <property type="match status" value="1"/>
</dbReference>
<evidence type="ECO:0000313" key="3">
    <source>
        <dbReference type="Proteomes" id="UP000246132"/>
    </source>
</evidence>
<accession>A0A3A8AAE7</accession>
<dbReference type="SUPFAM" id="SSF47413">
    <property type="entry name" value="lambda repressor-like DNA-binding domains"/>
    <property type="match status" value="1"/>
</dbReference>
<dbReference type="CDD" id="cd00093">
    <property type="entry name" value="HTH_XRE"/>
    <property type="match status" value="1"/>
</dbReference>
<proteinExistence type="predicted"/>
<dbReference type="OrthoDB" id="9809730at2"/>
<feature type="domain" description="HTH cro/C1-type" evidence="1">
    <location>
        <begin position="8"/>
        <end position="66"/>
    </location>
</feature>
<dbReference type="Pfam" id="PF13560">
    <property type="entry name" value="HTH_31"/>
    <property type="match status" value="1"/>
</dbReference>
<sequence length="123" mass="13739">MTPFGERLRQLRAERGMTQRQMAQAIGVSPAYLSALENGKRGVPRWILVQEIIACLNIIWDDADELQRLALQSAPRVTIDTTELSPRATELANLLASGIDVLSDDAIEDLRLRLDAAIRQSER</sequence>
<organism evidence="2 3">
    <name type="scientific">Oceaniradius stylonematis</name>
    <dbReference type="NCBI Taxonomy" id="2184161"/>
    <lineage>
        <taxon>Bacteria</taxon>
        <taxon>Pseudomonadati</taxon>
        <taxon>Pseudomonadota</taxon>
        <taxon>Alphaproteobacteria</taxon>
        <taxon>Hyphomicrobiales</taxon>
        <taxon>Ahrensiaceae</taxon>
        <taxon>Oceaniradius</taxon>
    </lineage>
</organism>
<reference evidence="2 3" key="1">
    <citation type="journal article" date="2018" name="Int. J. Syst. Bacteriol.">
        <title>Oceaniradius stylonemae gen. nov., sp. nov., isolated from a red alga, Stylonema cornu-cervi.</title>
        <authorList>
            <person name="Jeong S."/>
        </authorList>
    </citation>
    <scope>NUCLEOTIDE SEQUENCE [LARGE SCALE GENOMIC DNA]</scope>
    <source>
        <strain evidence="2 3">StC1</strain>
    </source>
</reference>
<comment type="caution">
    <text evidence="2">The sequence shown here is derived from an EMBL/GenBank/DDBJ whole genome shotgun (WGS) entry which is preliminary data.</text>
</comment>
<gene>
    <name evidence="2" type="ORF">DEM25_005545</name>
</gene>
<keyword evidence="3" id="KW-1185">Reference proteome</keyword>
<dbReference type="SMART" id="SM00530">
    <property type="entry name" value="HTH_XRE"/>
    <property type="match status" value="1"/>
</dbReference>
<dbReference type="GO" id="GO:0003677">
    <property type="term" value="F:DNA binding"/>
    <property type="evidence" value="ECO:0007669"/>
    <property type="project" value="InterPro"/>
</dbReference>
<dbReference type="RefSeq" id="WP_109768364.1">
    <property type="nucleotide sequence ID" value="NZ_QFWV02000004.1"/>
</dbReference>
<dbReference type="Gene3D" id="1.10.260.40">
    <property type="entry name" value="lambda repressor-like DNA-binding domains"/>
    <property type="match status" value="1"/>
</dbReference>
<protein>
    <submittedName>
        <fullName evidence="2">Helix-turn-helix domain-containing protein</fullName>
    </submittedName>
</protein>
<dbReference type="InterPro" id="IPR010982">
    <property type="entry name" value="Lambda_DNA-bd_dom_sf"/>
</dbReference>
<evidence type="ECO:0000259" key="1">
    <source>
        <dbReference type="PROSITE" id="PS50943"/>
    </source>
</evidence>
<dbReference type="EMBL" id="QFWV02000004">
    <property type="protein sequence ID" value="RKF07292.1"/>
    <property type="molecule type" value="Genomic_DNA"/>
</dbReference>
<dbReference type="InterPro" id="IPR001387">
    <property type="entry name" value="Cro/C1-type_HTH"/>
</dbReference>